<comment type="caution">
    <text evidence="5">The sequence shown here is derived from an EMBL/GenBank/DDBJ whole genome shotgun (WGS) entry which is preliminary data.</text>
</comment>
<dbReference type="Proteomes" id="UP000275719">
    <property type="component" value="Unassembled WGS sequence"/>
</dbReference>
<dbReference type="AlphaFoldDB" id="A0A3P3VZS0"/>
<dbReference type="SUPFAM" id="SSF116734">
    <property type="entry name" value="DNA methylase specificity domain"/>
    <property type="match status" value="2"/>
</dbReference>
<evidence type="ECO:0000256" key="3">
    <source>
        <dbReference type="ARBA" id="ARBA00023125"/>
    </source>
</evidence>
<dbReference type="OrthoDB" id="667970at2"/>
<organism evidence="5 6">
    <name type="scientific">Paenimyroides tangerinum</name>
    <dbReference type="NCBI Taxonomy" id="2488728"/>
    <lineage>
        <taxon>Bacteria</taxon>
        <taxon>Pseudomonadati</taxon>
        <taxon>Bacteroidota</taxon>
        <taxon>Flavobacteriia</taxon>
        <taxon>Flavobacteriales</taxon>
        <taxon>Flavobacteriaceae</taxon>
        <taxon>Paenimyroides</taxon>
    </lineage>
</organism>
<keyword evidence="5" id="KW-0255">Endonuclease</keyword>
<comment type="similarity">
    <text evidence="1">Belongs to the type-I restriction system S methylase family.</text>
</comment>
<evidence type="ECO:0000256" key="2">
    <source>
        <dbReference type="ARBA" id="ARBA00022747"/>
    </source>
</evidence>
<dbReference type="GO" id="GO:0003677">
    <property type="term" value="F:DNA binding"/>
    <property type="evidence" value="ECO:0007669"/>
    <property type="project" value="UniProtKB-KW"/>
</dbReference>
<keyword evidence="6" id="KW-1185">Reference proteome</keyword>
<proteinExistence type="inferred from homology"/>
<dbReference type="EMBL" id="RQVQ01000065">
    <property type="protein sequence ID" value="RRJ86929.1"/>
    <property type="molecule type" value="Genomic_DNA"/>
</dbReference>
<keyword evidence="5" id="KW-0378">Hydrolase</keyword>
<dbReference type="RefSeq" id="WP_125020268.1">
    <property type="nucleotide sequence ID" value="NZ_RQVQ01000065.1"/>
</dbReference>
<keyword evidence="3" id="KW-0238">DNA-binding</keyword>
<evidence type="ECO:0000259" key="4">
    <source>
        <dbReference type="Pfam" id="PF01420"/>
    </source>
</evidence>
<dbReference type="Gene3D" id="3.90.220.20">
    <property type="entry name" value="DNA methylase specificity domains"/>
    <property type="match status" value="2"/>
</dbReference>
<dbReference type="GO" id="GO:0004519">
    <property type="term" value="F:endonuclease activity"/>
    <property type="evidence" value="ECO:0007669"/>
    <property type="project" value="UniProtKB-KW"/>
</dbReference>
<evidence type="ECO:0000313" key="6">
    <source>
        <dbReference type="Proteomes" id="UP000275719"/>
    </source>
</evidence>
<sequence>MKQQHKLQPKLRFPEFEGDWNVFKFNDLYEFKSTNSLSRDKLNYENCNVKNIHYGDIHVKFKTLFDITKENVPYINEEIDLSRITEDNYLKEGDVIIADASENYDDIGKAIEVINLNNEKVLSGLHTFLARKISDLNYNGFISYVFKTKIYRHQIYKIAQGTKVLSLSSNRVANLNLNIPSLPEQQKIADYLATVDDKINLLADKKEQLTLYKKAMMQKLFTQEIRFKDNNGKDFPEWEEKRLGEIAKKMQSGGTPKASNRDYYIDGTIPFLSISDITEQGKYLTYAKKTINKRGIENSSSWIVPINSLIYSMYASVGFVTINKIEIATSQAVMNIILKENDSLEYIYYYLTYFKKFINRFIETGTQGNINAEIVKNIKLPYPSLPEQQKIANFLSVLDESIEKVNEQISQTQSFKKAMLQQLFV</sequence>
<accession>A0A3P3VZS0</accession>
<dbReference type="InterPro" id="IPR052021">
    <property type="entry name" value="Type-I_RS_S_subunit"/>
</dbReference>
<dbReference type="PANTHER" id="PTHR30408">
    <property type="entry name" value="TYPE-1 RESTRICTION ENZYME ECOKI SPECIFICITY PROTEIN"/>
    <property type="match status" value="1"/>
</dbReference>
<reference evidence="5 6" key="1">
    <citation type="submission" date="2018-11" db="EMBL/GenBank/DDBJ databases">
        <title>Flavobacterium sp. nov., YIM 102701-2 draft genome.</title>
        <authorList>
            <person name="Li G."/>
            <person name="Jiang Y."/>
        </authorList>
    </citation>
    <scope>NUCLEOTIDE SEQUENCE [LARGE SCALE GENOMIC DNA]</scope>
    <source>
        <strain evidence="5 6">YIM 102701-2</strain>
    </source>
</reference>
<dbReference type="Gene3D" id="1.10.287.1120">
    <property type="entry name" value="Bipartite methylase S protein"/>
    <property type="match status" value="1"/>
</dbReference>
<keyword evidence="2" id="KW-0680">Restriction system</keyword>
<name>A0A3P3VZS0_9FLAO</name>
<keyword evidence="5" id="KW-0540">Nuclease</keyword>
<evidence type="ECO:0000313" key="5">
    <source>
        <dbReference type="EMBL" id="RRJ86929.1"/>
    </source>
</evidence>
<gene>
    <name evidence="5" type="ORF">EG240_15625</name>
</gene>
<dbReference type="Pfam" id="PF01420">
    <property type="entry name" value="Methylase_S"/>
    <property type="match status" value="2"/>
</dbReference>
<dbReference type="GO" id="GO:0009307">
    <property type="term" value="P:DNA restriction-modification system"/>
    <property type="evidence" value="ECO:0007669"/>
    <property type="project" value="UniProtKB-KW"/>
</dbReference>
<feature type="domain" description="Type I restriction modification DNA specificity" evidence="4">
    <location>
        <begin position="19"/>
        <end position="210"/>
    </location>
</feature>
<dbReference type="PANTHER" id="PTHR30408:SF12">
    <property type="entry name" value="TYPE I RESTRICTION ENZYME MJAVIII SPECIFICITY SUBUNIT"/>
    <property type="match status" value="1"/>
</dbReference>
<feature type="domain" description="Type I restriction modification DNA specificity" evidence="4">
    <location>
        <begin position="237"/>
        <end position="407"/>
    </location>
</feature>
<dbReference type="InterPro" id="IPR044946">
    <property type="entry name" value="Restrct_endonuc_typeI_TRD_sf"/>
</dbReference>
<dbReference type="CDD" id="cd17275">
    <property type="entry name" value="RMtype1_S_MjaORF132P-TRD1-CR1_like"/>
    <property type="match status" value="1"/>
</dbReference>
<dbReference type="InterPro" id="IPR000055">
    <property type="entry name" value="Restrct_endonuc_typeI_TRD"/>
</dbReference>
<protein>
    <submittedName>
        <fullName evidence="5">Restriction endonuclease subunit S</fullName>
    </submittedName>
</protein>
<evidence type="ECO:0000256" key="1">
    <source>
        <dbReference type="ARBA" id="ARBA00010923"/>
    </source>
</evidence>